<proteinExistence type="predicted"/>
<dbReference type="GO" id="GO:0004176">
    <property type="term" value="F:ATP-dependent peptidase activity"/>
    <property type="evidence" value="ECO:0007669"/>
    <property type="project" value="InterPro"/>
</dbReference>
<gene>
    <name evidence="2" type="ORF">PAT3040_07157</name>
</gene>
<reference evidence="2 3" key="1">
    <citation type="submission" date="2017-08" db="EMBL/GenBank/DDBJ databases">
        <title>Substantial Increase in Enzyme Production by Combined Drug-Resistance Mutations in Paenibacillus agaridevorans.</title>
        <authorList>
            <person name="Tanaka Y."/>
            <person name="Funane K."/>
            <person name="Hosaka T."/>
            <person name="Shiwa Y."/>
            <person name="Fujita N."/>
            <person name="Miyazaki T."/>
            <person name="Yoshikawa H."/>
            <person name="Murakami K."/>
            <person name="Kasahara K."/>
            <person name="Inaoka T."/>
            <person name="Hiraga Y."/>
            <person name="Ochi K."/>
        </authorList>
    </citation>
    <scope>NUCLEOTIDE SEQUENCE [LARGE SCALE GENOMIC DNA]</scope>
    <source>
        <strain evidence="2 3">T-3040</strain>
    </source>
</reference>
<comment type="caution">
    <text evidence="2">The sequence shown here is derived from an EMBL/GenBank/DDBJ whole genome shotgun (WGS) entry which is preliminary data.</text>
</comment>
<dbReference type="Proteomes" id="UP000245202">
    <property type="component" value="Unassembled WGS sequence"/>
</dbReference>
<dbReference type="InterPro" id="IPR020568">
    <property type="entry name" value="Ribosomal_Su5_D2-typ_SF"/>
</dbReference>
<dbReference type="InterPro" id="IPR014721">
    <property type="entry name" value="Ribsml_uS5_D2-typ_fold_subgr"/>
</dbReference>
<evidence type="ECO:0000259" key="1">
    <source>
        <dbReference type="PROSITE" id="PS50106"/>
    </source>
</evidence>
<evidence type="ECO:0000313" key="2">
    <source>
        <dbReference type="EMBL" id="GBG12285.1"/>
    </source>
</evidence>
<evidence type="ECO:0000313" key="3">
    <source>
        <dbReference type="Proteomes" id="UP000245202"/>
    </source>
</evidence>
<dbReference type="GO" id="GO:0004252">
    <property type="term" value="F:serine-type endopeptidase activity"/>
    <property type="evidence" value="ECO:0007669"/>
    <property type="project" value="InterPro"/>
</dbReference>
<dbReference type="Pfam" id="PF05362">
    <property type="entry name" value="Lon_C"/>
    <property type="match status" value="1"/>
</dbReference>
<protein>
    <recommendedName>
        <fullName evidence="1">PDZ domain-containing protein</fullName>
    </recommendedName>
</protein>
<dbReference type="InterPro" id="IPR008269">
    <property type="entry name" value="Lon_proteolytic"/>
</dbReference>
<dbReference type="EMBL" id="BDQX01000458">
    <property type="protein sequence ID" value="GBG12285.1"/>
    <property type="molecule type" value="Genomic_DNA"/>
</dbReference>
<dbReference type="InterPro" id="IPR001478">
    <property type="entry name" value="PDZ"/>
</dbReference>
<keyword evidence="3" id="KW-1185">Reference proteome</keyword>
<dbReference type="AlphaFoldDB" id="A0A2R5F1F4"/>
<feature type="domain" description="PDZ" evidence="1">
    <location>
        <begin position="1"/>
        <end position="72"/>
    </location>
</feature>
<organism evidence="2 3">
    <name type="scientific">Paenibacillus agaridevorans</name>
    <dbReference type="NCBI Taxonomy" id="171404"/>
    <lineage>
        <taxon>Bacteria</taxon>
        <taxon>Bacillati</taxon>
        <taxon>Bacillota</taxon>
        <taxon>Bacilli</taxon>
        <taxon>Bacillales</taxon>
        <taxon>Paenibacillaceae</taxon>
        <taxon>Paenibacillus</taxon>
    </lineage>
</organism>
<dbReference type="InterPro" id="IPR036034">
    <property type="entry name" value="PDZ_sf"/>
</dbReference>
<sequence>MEKAGLGEGAVPDGVRIVAIVKGSPADGTLQAGDIIDALDGRPVSRVEDLITTMETAVKAGDEVRVSVRRGAAKEEINVRAAASEDTPDRAVLGVSVQTEVKLDTPRIVSYNDYMAHVGGPSHGAMLTLALIDQLTPGGVTKGLRIAGTGTIEADGSVGMVGGIPQKAYAVSRTDANVFFVPRAGEEAAKAAAPGLNIVAVEHIDDVLQWLENQ</sequence>
<name>A0A2R5F1F4_9BACL</name>
<dbReference type="Gene3D" id="3.30.230.10">
    <property type="match status" value="1"/>
</dbReference>
<dbReference type="GO" id="GO:0006508">
    <property type="term" value="P:proteolysis"/>
    <property type="evidence" value="ECO:0007669"/>
    <property type="project" value="InterPro"/>
</dbReference>
<dbReference type="PROSITE" id="PS50106">
    <property type="entry name" value="PDZ"/>
    <property type="match status" value="1"/>
</dbReference>
<accession>A0A2R5F1F4</accession>
<dbReference type="Gene3D" id="2.30.42.10">
    <property type="match status" value="1"/>
</dbReference>
<dbReference type="SUPFAM" id="SSF50156">
    <property type="entry name" value="PDZ domain-like"/>
    <property type="match status" value="1"/>
</dbReference>
<dbReference type="Pfam" id="PF13180">
    <property type="entry name" value="PDZ_2"/>
    <property type="match status" value="1"/>
</dbReference>
<dbReference type="SUPFAM" id="SSF54211">
    <property type="entry name" value="Ribosomal protein S5 domain 2-like"/>
    <property type="match status" value="1"/>
</dbReference>